<feature type="compositionally biased region" description="Polar residues" evidence="1">
    <location>
        <begin position="27"/>
        <end position="40"/>
    </location>
</feature>
<feature type="region of interest" description="Disordered" evidence="1">
    <location>
        <begin position="19"/>
        <end position="54"/>
    </location>
</feature>
<evidence type="ECO:0000313" key="3">
    <source>
        <dbReference type="Proteomes" id="UP000789901"/>
    </source>
</evidence>
<organism evidence="2 3">
    <name type="scientific">Gigaspora margarita</name>
    <dbReference type="NCBI Taxonomy" id="4874"/>
    <lineage>
        <taxon>Eukaryota</taxon>
        <taxon>Fungi</taxon>
        <taxon>Fungi incertae sedis</taxon>
        <taxon>Mucoromycota</taxon>
        <taxon>Glomeromycotina</taxon>
        <taxon>Glomeromycetes</taxon>
        <taxon>Diversisporales</taxon>
        <taxon>Gigasporaceae</taxon>
        <taxon>Gigaspora</taxon>
    </lineage>
</organism>
<name>A0ABN7UJL3_GIGMA</name>
<reference evidence="2 3" key="1">
    <citation type="submission" date="2021-06" db="EMBL/GenBank/DDBJ databases">
        <authorList>
            <person name="Kallberg Y."/>
            <person name="Tangrot J."/>
            <person name="Rosling A."/>
        </authorList>
    </citation>
    <scope>NUCLEOTIDE SEQUENCE [LARGE SCALE GENOMIC DNA]</scope>
    <source>
        <strain evidence="2 3">120-4 pot B 10/14</strain>
    </source>
</reference>
<accession>A0ABN7UJL3</accession>
<evidence type="ECO:0000256" key="1">
    <source>
        <dbReference type="SAM" id="MobiDB-lite"/>
    </source>
</evidence>
<proteinExistence type="predicted"/>
<sequence>MQQQIQRFLEEYFKNPKSSNKEIFKSNKPSVSNGNKTTTPKGKDTLQKKDKTESLDHYEDDTKPVMKDLLKKITCAEIQELSVITASDHKLPVKEYQMVLWKKLDKKIPKLFRNVTFDPNKKDLICLNEVLNQTWENIETSIIAAAKKTVPCLQNRISAECLPVEVWNNQIRHINHLAETKVNKFPHKSERAKSAEIKGFVQRCAEMIVPEQKKMLTSLLERPFNKVSLDHLVVKEND</sequence>
<keyword evidence="3" id="KW-1185">Reference proteome</keyword>
<dbReference type="EMBL" id="CAJVQB010003619">
    <property type="protein sequence ID" value="CAG8613260.1"/>
    <property type="molecule type" value="Genomic_DNA"/>
</dbReference>
<comment type="caution">
    <text evidence="2">The sequence shown here is derived from an EMBL/GenBank/DDBJ whole genome shotgun (WGS) entry which is preliminary data.</text>
</comment>
<gene>
    <name evidence="2" type="ORF">GMARGA_LOCUS7466</name>
</gene>
<evidence type="ECO:0000313" key="2">
    <source>
        <dbReference type="EMBL" id="CAG8613260.1"/>
    </source>
</evidence>
<protein>
    <submittedName>
        <fullName evidence="2">34262_t:CDS:1</fullName>
    </submittedName>
</protein>
<dbReference type="Proteomes" id="UP000789901">
    <property type="component" value="Unassembled WGS sequence"/>
</dbReference>
<feature type="compositionally biased region" description="Basic and acidic residues" evidence="1">
    <location>
        <begin position="41"/>
        <end position="54"/>
    </location>
</feature>